<dbReference type="Pfam" id="PF17991">
    <property type="entry name" value="Thioredoxin_10"/>
    <property type="match status" value="1"/>
</dbReference>
<feature type="domain" description="Thioredoxin" evidence="3">
    <location>
        <begin position="277"/>
        <end position="429"/>
    </location>
</feature>
<dbReference type="RefSeq" id="WP_183726509.1">
    <property type="nucleotide sequence ID" value="NZ_JACHBW010000012.1"/>
</dbReference>
<accession>A0A7W9TZM4</accession>
<feature type="transmembrane region" description="Helical" evidence="2">
    <location>
        <begin position="122"/>
        <end position="145"/>
    </location>
</feature>
<dbReference type="Gene3D" id="3.40.30.10">
    <property type="entry name" value="Glutaredoxin"/>
    <property type="match status" value="1"/>
</dbReference>
<dbReference type="InterPro" id="IPR013740">
    <property type="entry name" value="Redoxin"/>
</dbReference>
<dbReference type="PANTHER" id="PTHR42852">
    <property type="entry name" value="THIOL:DISULFIDE INTERCHANGE PROTEIN DSBE"/>
    <property type="match status" value="1"/>
</dbReference>
<keyword evidence="2" id="KW-0812">Transmembrane</keyword>
<keyword evidence="4" id="KW-0413">Isomerase</keyword>
<evidence type="ECO:0000256" key="2">
    <source>
        <dbReference type="SAM" id="Phobius"/>
    </source>
</evidence>
<dbReference type="SUPFAM" id="SSF52833">
    <property type="entry name" value="Thioredoxin-like"/>
    <property type="match status" value="1"/>
</dbReference>
<feature type="transmembrane region" description="Helical" evidence="2">
    <location>
        <begin position="157"/>
        <end position="178"/>
    </location>
</feature>
<evidence type="ECO:0000259" key="3">
    <source>
        <dbReference type="PROSITE" id="PS51352"/>
    </source>
</evidence>
<sequence length="608" mass="63363">MLLLVVAFIGGAFTVLSPCILPVVPFVFARPDQPFVTGRLPMLIGLAGTFALLTGLGAAGLNGAAQLSEYGRYLALALFAVFGAALLFPALAARLARPLTALADRFVARSARQGATGQIGSALLLGAATGLLWAPCAGPVLGLILTGAVRHGVTWQTWAALGAYAVGAACSLAIAASLGKRAMDALKRSMGLGEHLRRAAGALVLVTVGAIAFGVDTRVLAHLPGSPTESLENRLTAQLGAKTAEPAAVAAAVPAAVPTVVRQTQTSAAAHVVRVATSAATAALPVEGTLPSLDGASTWLNSAPLTPQDLRGKVVVVNFWTYSCINCLRTLPYLKTWAQRYQNDGLVVVGVHTPEFGFEHNAGNVKRALADLGIRYPVALDNDYRVWNAFGNAYWPAFYVVDAQGRVRYHHFGEGSYGEAEQAIRQLLAENGRAPAAHASHASQVEQATGAQVPADLADTGSGETYLGYREGRGFASPQSLRADTDAHYTLPADLPLNAWALDGRWNIGAESAVSAAPQAAVAYRFHARDLHLVLAPAADGKPVRFRITIDGAAPGAAHGADAAADGTGVVTGARLYQLVRQGGAIGDRTFEIRFLDPGVKVYTFTFG</sequence>
<feature type="transmembrane region" description="Helical" evidence="2">
    <location>
        <begin position="73"/>
        <end position="96"/>
    </location>
</feature>
<dbReference type="Pfam" id="PF08534">
    <property type="entry name" value="Redoxin"/>
    <property type="match status" value="1"/>
</dbReference>
<organism evidence="4 5">
    <name type="scientific">Paraburkholderia bannensis</name>
    <dbReference type="NCBI Taxonomy" id="765414"/>
    <lineage>
        <taxon>Bacteria</taxon>
        <taxon>Pseudomonadati</taxon>
        <taxon>Pseudomonadota</taxon>
        <taxon>Betaproteobacteria</taxon>
        <taxon>Burkholderiales</taxon>
        <taxon>Burkholderiaceae</taxon>
        <taxon>Paraburkholderia</taxon>
    </lineage>
</organism>
<keyword evidence="2" id="KW-0472">Membrane</keyword>
<dbReference type="Proteomes" id="UP000571554">
    <property type="component" value="Unassembled WGS sequence"/>
</dbReference>
<comment type="caution">
    <text evidence="4">The sequence shown here is derived from an EMBL/GenBank/DDBJ whole genome shotgun (WGS) entry which is preliminary data.</text>
</comment>
<feature type="region of interest" description="Disordered" evidence="1">
    <location>
        <begin position="435"/>
        <end position="456"/>
    </location>
</feature>
<dbReference type="EMBL" id="JACHBW010000012">
    <property type="protein sequence ID" value="MBB6104343.1"/>
    <property type="molecule type" value="Genomic_DNA"/>
</dbReference>
<name>A0A7W9TZM4_9BURK</name>
<feature type="transmembrane region" description="Helical" evidence="2">
    <location>
        <begin position="199"/>
        <end position="221"/>
    </location>
</feature>
<feature type="transmembrane region" description="Helical" evidence="2">
    <location>
        <begin position="6"/>
        <end position="28"/>
    </location>
</feature>
<dbReference type="InterPro" id="IPR041017">
    <property type="entry name" value="Thioredoxin_10"/>
</dbReference>
<keyword evidence="5" id="KW-1185">Reference proteome</keyword>
<dbReference type="GO" id="GO:0016853">
    <property type="term" value="F:isomerase activity"/>
    <property type="evidence" value="ECO:0007669"/>
    <property type="project" value="UniProtKB-KW"/>
</dbReference>
<keyword evidence="2" id="KW-1133">Transmembrane helix</keyword>
<evidence type="ECO:0000256" key="1">
    <source>
        <dbReference type="SAM" id="MobiDB-lite"/>
    </source>
</evidence>
<dbReference type="CDD" id="cd03012">
    <property type="entry name" value="TlpA_like_DipZ_like"/>
    <property type="match status" value="1"/>
</dbReference>
<reference evidence="4 5" key="1">
    <citation type="submission" date="2020-08" db="EMBL/GenBank/DDBJ databases">
        <title>Above-ground endophytic microbial communities from plants in different locations in the United States.</title>
        <authorList>
            <person name="Frank C."/>
        </authorList>
    </citation>
    <scope>NUCLEOTIDE SEQUENCE [LARGE SCALE GENOMIC DNA]</scope>
    <source>
        <strain evidence="4 5">WP4_2_2</strain>
    </source>
</reference>
<feature type="transmembrane region" description="Helical" evidence="2">
    <location>
        <begin position="40"/>
        <end position="61"/>
    </location>
</feature>
<dbReference type="InterPro" id="IPR013766">
    <property type="entry name" value="Thioredoxin_domain"/>
</dbReference>
<proteinExistence type="predicted"/>
<dbReference type="AlphaFoldDB" id="A0A7W9TZM4"/>
<dbReference type="PANTHER" id="PTHR42852:SF13">
    <property type="entry name" value="PROTEIN DIPZ"/>
    <property type="match status" value="1"/>
</dbReference>
<gene>
    <name evidence="4" type="ORF">F4827_004202</name>
</gene>
<dbReference type="InterPro" id="IPR036249">
    <property type="entry name" value="Thioredoxin-like_sf"/>
</dbReference>
<evidence type="ECO:0000313" key="5">
    <source>
        <dbReference type="Proteomes" id="UP000571554"/>
    </source>
</evidence>
<dbReference type="InterPro" id="IPR050553">
    <property type="entry name" value="Thioredoxin_ResA/DsbE_sf"/>
</dbReference>
<feature type="compositionally biased region" description="Polar residues" evidence="1">
    <location>
        <begin position="441"/>
        <end position="450"/>
    </location>
</feature>
<dbReference type="PROSITE" id="PS51352">
    <property type="entry name" value="THIOREDOXIN_2"/>
    <property type="match status" value="1"/>
</dbReference>
<evidence type="ECO:0000313" key="4">
    <source>
        <dbReference type="EMBL" id="MBB6104343.1"/>
    </source>
</evidence>
<protein>
    <submittedName>
        <fullName evidence="4">Cytochrome c biogenesis protein CcdA/thiol-disulfide isomerase/thioredoxin</fullName>
    </submittedName>
</protein>
<dbReference type="GO" id="GO:0016491">
    <property type="term" value="F:oxidoreductase activity"/>
    <property type="evidence" value="ECO:0007669"/>
    <property type="project" value="InterPro"/>
</dbReference>
<dbReference type="Gene3D" id="2.60.120.260">
    <property type="entry name" value="Galactose-binding domain-like"/>
    <property type="match status" value="1"/>
</dbReference>